<comment type="caution">
    <text evidence="1">The sequence shown here is derived from an EMBL/GenBank/DDBJ whole genome shotgun (WGS) entry which is preliminary data.</text>
</comment>
<dbReference type="Proteomes" id="UP001197609">
    <property type="component" value="Unassembled WGS sequence"/>
</dbReference>
<proteinExistence type="predicted"/>
<organism evidence="1 2">
    <name type="scientific">Candidatus Methylomirabilis tolerans</name>
    <dbReference type="NCBI Taxonomy" id="3123416"/>
    <lineage>
        <taxon>Bacteria</taxon>
        <taxon>Candidatus Methylomirabilota</taxon>
        <taxon>Candidatus Methylomirabilia</taxon>
        <taxon>Candidatus Methylomirabilales</taxon>
        <taxon>Candidatus Methylomirabilaceae</taxon>
        <taxon>Candidatus Methylomirabilis</taxon>
    </lineage>
</organism>
<sequence>MAAADLLHREAPEWRVRVVHRLGRTPLRLPWYQSCLLCRPRSGTAGPEPLRPSPG</sequence>
<protein>
    <submittedName>
        <fullName evidence="1">Uncharacterized protein</fullName>
    </submittedName>
</protein>
<evidence type="ECO:0000313" key="1">
    <source>
        <dbReference type="EMBL" id="MBZ0159508.1"/>
    </source>
</evidence>
<name>A0AAJ1EI74_9BACT</name>
<reference evidence="1 2" key="1">
    <citation type="journal article" date="2021" name="bioRxiv">
        <title>Unraveling nitrogen, sulfur and carbon metabolic pathways and microbial community transcriptional responses to substrate deprivation and toxicity stresses in a bioreactor mimicking anoxic brackish coastal sediment conditions.</title>
        <authorList>
            <person name="Martins P.D."/>
            <person name="Echeveste M.J."/>
            <person name="Arshad A."/>
            <person name="Kurth J."/>
            <person name="Ouboter H."/>
            <person name="Jetten M.S.M."/>
            <person name="Welte C.U."/>
        </authorList>
    </citation>
    <scope>NUCLEOTIDE SEQUENCE [LARGE SCALE GENOMIC DNA]</scope>
    <source>
        <strain evidence="1">MAG_38</strain>
    </source>
</reference>
<dbReference type="AlphaFoldDB" id="A0AAJ1EI74"/>
<dbReference type="EMBL" id="JAIOIU010000060">
    <property type="protein sequence ID" value="MBZ0159508.1"/>
    <property type="molecule type" value="Genomic_DNA"/>
</dbReference>
<accession>A0AAJ1EI74</accession>
<gene>
    <name evidence="1" type="ORF">K8G79_05165</name>
</gene>
<evidence type="ECO:0000313" key="2">
    <source>
        <dbReference type="Proteomes" id="UP001197609"/>
    </source>
</evidence>